<proteinExistence type="predicted"/>
<feature type="transmembrane region" description="Helical" evidence="1">
    <location>
        <begin position="123"/>
        <end position="146"/>
    </location>
</feature>
<comment type="caution">
    <text evidence="2">The sequence shown here is derived from an EMBL/GenBank/DDBJ whole genome shotgun (WGS) entry which is preliminary data.</text>
</comment>
<protein>
    <submittedName>
        <fullName evidence="2">EpsG family protein</fullName>
    </submittedName>
</protein>
<organism evidence="2 3">
    <name type="scientific">Peribacillus frigoritolerans</name>
    <dbReference type="NCBI Taxonomy" id="450367"/>
    <lineage>
        <taxon>Bacteria</taxon>
        <taxon>Bacillati</taxon>
        <taxon>Bacillota</taxon>
        <taxon>Bacilli</taxon>
        <taxon>Bacillales</taxon>
        <taxon>Bacillaceae</taxon>
        <taxon>Peribacillus</taxon>
    </lineage>
</organism>
<feature type="transmembrane region" description="Helical" evidence="1">
    <location>
        <begin position="197"/>
        <end position="217"/>
    </location>
</feature>
<name>A0AAJ1QPR2_9BACI</name>
<dbReference type="Proteomes" id="UP001238973">
    <property type="component" value="Unassembled WGS sequence"/>
</dbReference>
<evidence type="ECO:0000313" key="3">
    <source>
        <dbReference type="Proteomes" id="UP001238973"/>
    </source>
</evidence>
<feature type="transmembrane region" description="Helical" evidence="1">
    <location>
        <begin position="99"/>
        <end position="116"/>
    </location>
</feature>
<sequence length="353" mass="41514">MSIYILNIILIFLFGIFFFILAPVKYNKTIFLIITFLQLLLIMGMRFEIGIDYNNYRSTFYLVDNTSFVQLKDLSENSIEIGYLLLNKIVSIFTTDVELMFLVTSFLILFLVYRAVYIHSSIVWLSIYLFSVEAYIASFNITRQYIAVALLFYSYKYIKDKKFIKFLIIVLCASLFHTSVLFFIPIYFILRINFTGIKMLLSIFFGFLLSFFIEPIISLSQKYFYEDYTQMSFGMTFGNVQTVIIALFYFTITIIFKSALLKQNKNNIILINWSFVNLGLSIFSINTWLITRLMPYSSIFFILLIPELAVSIKNKLHKVLIVSIFIILTFIQYYNTIVDPLNKLIPYRSILFL</sequence>
<feature type="transmembrane region" description="Helical" evidence="1">
    <location>
        <begin position="6"/>
        <end position="22"/>
    </location>
</feature>
<evidence type="ECO:0000313" key="2">
    <source>
        <dbReference type="EMBL" id="MDM5285511.1"/>
    </source>
</evidence>
<keyword evidence="1" id="KW-0812">Transmembrane</keyword>
<feature type="transmembrane region" description="Helical" evidence="1">
    <location>
        <begin position="29"/>
        <end position="47"/>
    </location>
</feature>
<feature type="transmembrane region" description="Helical" evidence="1">
    <location>
        <begin position="237"/>
        <end position="256"/>
    </location>
</feature>
<dbReference type="InterPro" id="IPR049458">
    <property type="entry name" value="EpsG-like"/>
</dbReference>
<feature type="transmembrane region" description="Helical" evidence="1">
    <location>
        <begin position="268"/>
        <end position="290"/>
    </location>
</feature>
<dbReference type="RefSeq" id="WP_289350476.1">
    <property type="nucleotide sequence ID" value="NZ_JAUCFI010000003.1"/>
</dbReference>
<accession>A0AAJ1QPR2</accession>
<reference evidence="2" key="1">
    <citation type="submission" date="2023-06" db="EMBL/GenBank/DDBJ databases">
        <title>Comparative genomics of Bacillaceae isolates and their secondary metabolite potential.</title>
        <authorList>
            <person name="Song L."/>
            <person name="Nielsen L.J."/>
            <person name="Mohite O."/>
            <person name="Xu X."/>
            <person name="Weber T."/>
            <person name="Kovacs A.T."/>
        </authorList>
    </citation>
    <scope>NUCLEOTIDE SEQUENCE</scope>
    <source>
        <strain evidence="2">G1S1</strain>
    </source>
</reference>
<feature type="transmembrane region" description="Helical" evidence="1">
    <location>
        <begin position="166"/>
        <end position="190"/>
    </location>
</feature>
<keyword evidence="1" id="KW-0472">Membrane</keyword>
<dbReference type="Pfam" id="PF14897">
    <property type="entry name" value="EpsG"/>
    <property type="match status" value="1"/>
</dbReference>
<dbReference type="EMBL" id="JAUCFI010000003">
    <property type="protein sequence ID" value="MDM5285511.1"/>
    <property type="molecule type" value="Genomic_DNA"/>
</dbReference>
<feature type="transmembrane region" description="Helical" evidence="1">
    <location>
        <begin position="296"/>
        <end position="312"/>
    </location>
</feature>
<dbReference type="AlphaFoldDB" id="A0AAJ1QPR2"/>
<gene>
    <name evidence="2" type="ORF">QUF85_19730</name>
</gene>
<keyword evidence="1" id="KW-1133">Transmembrane helix</keyword>
<evidence type="ECO:0000256" key="1">
    <source>
        <dbReference type="SAM" id="Phobius"/>
    </source>
</evidence>
<feature type="transmembrane region" description="Helical" evidence="1">
    <location>
        <begin position="319"/>
        <end position="337"/>
    </location>
</feature>